<feature type="compositionally biased region" description="Polar residues" evidence="1">
    <location>
        <begin position="143"/>
        <end position="154"/>
    </location>
</feature>
<evidence type="ECO:0000259" key="2">
    <source>
        <dbReference type="PROSITE" id="PS50994"/>
    </source>
</evidence>
<dbReference type="InterPro" id="IPR012337">
    <property type="entry name" value="RNaseH-like_sf"/>
</dbReference>
<feature type="domain" description="Integrase catalytic" evidence="2">
    <location>
        <begin position="54"/>
        <end position="164"/>
    </location>
</feature>
<proteinExistence type="predicted"/>
<dbReference type="PROSITE" id="PS50994">
    <property type="entry name" value="INTEGRASE"/>
    <property type="match status" value="1"/>
</dbReference>
<name>A0A2G8LKQ6_STIJA</name>
<dbReference type="Proteomes" id="UP000230750">
    <property type="component" value="Unassembled WGS sequence"/>
</dbReference>
<reference evidence="3 4" key="1">
    <citation type="journal article" date="2017" name="PLoS Biol.">
        <title>The sea cucumber genome provides insights into morphological evolution and visceral regeneration.</title>
        <authorList>
            <person name="Zhang X."/>
            <person name="Sun L."/>
            <person name="Yuan J."/>
            <person name="Sun Y."/>
            <person name="Gao Y."/>
            <person name="Zhang L."/>
            <person name="Li S."/>
            <person name="Dai H."/>
            <person name="Hamel J.F."/>
            <person name="Liu C."/>
            <person name="Yu Y."/>
            <person name="Liu S."/>
            <person name="Lin W."/>
            <person name="Guo K."/>
            <person name="Jin S."/>
            <person name="Xu P."/>
            <person name="Storey K.B."/>
            <person name="Huan P."/>
            <person name="Zhang T."/>
            <person name="Zhou Y."/>
            <person name="Zhang J."/>
            <person name="Lin C."/>
            <person name="Li X."/>
            <person name="Xing L."/>
            <person name="Huo D."/>
            <person name="Sun M."/>
            <person name="Wang L."/>
            <person name="Mercier A."/>
            <person name="Li F."/>
            <person name="Yang H."/>
            <person name="Xiang J."/>
        </authorList>
    </citation>
    <scope>NUCLEOTIDE SEQUENCE [LARGE SCALE GENOMIC DNA]</scope>
    <source>
        <strain evidence="3">Shaxun</strain>
        <tissue evidence="3">Muscle</tissue>
    </source>
</reference>
<protein>
    <recommendedName>
        <fullName evidence="2">Integrase catalytic domain-containing protein</fullName>
    </recommendedName>
</protein>
<dbReference type="Pfam" id="PF17921">
    <property type="entry name" value="Integrase_H2C2"/>
    <property type="match status" value="1"/>
</dbReference>
<accession>A0A2G8LKQ6</accession>
<feature type="region of interest" description="Disordered" evidence="1">
    <location>
        <begin position="132"/>
        <end position="155"/>
    </location>
</feature>
<dbReference type="AlphaFoldDB" id="A0A2G8LKQ6"/>
<sequence length="184" mass="21254">MGHLGAARVVQLARDRFYWPHLEADIEHYVTKVCRCLKQRQPNRNTKAPLVPIVTTAPFELVSIDFLHLERSKGGYEYILVISDHFTRFVQAYPTRNKSSTTLQKSCSETMPSSLVSRKEYSMTKAGNLKTDYSKRYKRTVESRSPTQHRTTPSAMDRWKGLIEHSFLCCVHSQKTRKETGRST</sequence>
<comment type="caution">
    <text evidence="3">The sequence shown here is derived from an EMBL/GenBank/DDBJ whole genome shotgun (WGS) entry which is preliminary data.</text>
</comment>
<keyword evidence="4" id="KW-1185">Reference proteome</keyword>
<feature type="compositionally biased region" description="Basic and acidic residues" evidence="1">
    <location>
        <begin position="132"/>
        <end position="142"/>
    </location>
</feature>
<evidence type="ECO:0000313" key="3">
    <source>
        <dbReference type="EMBL" id="PIK60831.1"/>
    </source>
</evidence>
<dbReference type="GO" id="GO:0003676">
    <property type="term" value="F:nucleic acid binding"/>
    <property type="evidence" value="ECO:0007669"/>
    <property type="project" value="InterPro"/>
</dbReference>
<dbReference type="EMBL" id="MRZV01000046">
    <property type="protein sequence ID" value="PIK60831.1"/>
    <property type="molecule type" value="Genomic_DNA"/>
</dbReference>
<dbReference type="Gene3D" id="3.30.420.10">
    <property type="entry name" value="Ribonuclease H-like superfamily/Ribonuclease H"/>
    <property type="match status" value="1"/>
</dbReference>
<gene>
    <name evidence="3" type="ORF">BSL78_02231</name>
</gene>
<dbReference type="PANTHER" id="PTHR47266">
    <property type="entry name" value="ENDONUCLEASE-RELATED"/>
    <property type="match status" value="1"/>
</dbReference>
<dbReference type="InterPro" id="IPR036397">
    <property type="entry name" value="RNaseH_sf"/>
</dbReference>
<dbReference type="InterPro" id="IPR001584">
    <property type="entry name" value="Integrase_cat-core"/>
</dbReference>
<dbReference type="OrthoDB" id="10062030at2759"/>
<dbReference type="InterPro" id="IPR052160">
    <property type="entry name" value="Gypsy_RT_Integrase-like"/>
</dbReference>
<dbReference type="Gene3D" id="1.10.340.70">
    <property type="match status" value="1"/>
</dbReference>
<evidence type="ECO:0000313" key="4">
    <source>
        <dbReference type="Proteomes" id="UP000230750"/>
    </source>
</evidence>
<dbReference type="GO" id="GO:0015074">
    <property type="term" value="P:DNA integration"/>
    <property type="evidence" value="ECO:0007669"/>
    <property type="project" value="InterPro"/>
</dbReference>
<dbReference type="STRING" id="307972.A0A2G8LKQ6"/>
<evidence type="ECO:0000256" key="1">
    <source>
        <dbReference type="SAM" id="MobiDB-lite"/>
    </source>
</evidence>
<dbReference type="InterPro" id="IPR041588">
    <property type="entry name" value="Integrase_H2C2"/>
</dbReference>
<organism evidence="3 4">
    <name type="scientific">Stichopus japonicus</name>
    <name type="common">Sea cucumber</name>
    <dbReference type="NCBI Taxonomy" id="307972"/>
    <lineage>
        <taxon>Eukaryota</taxon>
        <taxon>Metazoa</taxon>
        <taxon>Echinodermata</taxon>
        <taxon>Eleutherozoa</taxon>
        <taxon>Echinozoa</taxon>
        <taxon>Holothuroidea</taxon>
        <taxon>Aspidochirotacea</taxon>
        <taxon>Aspidochirotida</taxon>
        <taxon>Stichopodidae</taxon>
        <taxon>Apostichopus</taxon>
    </lineage>
</organism>
<dbReference type="SUPFAM" id="SSF53098">
    <property type="entry name" value="Ribonuclease H-like"/>
    <property type="match status" value="1"/>
</dbReference>